<feature type="chain" id="PRO_5020353986" description="Curli production assembly/transport component CsgF" evidence="4">
    <location>
        <begin position="23"/>
        <end position="139"/>
    </location>
</feature>
<dbReference type="Pfam" id="PF10614">
    <property type="entry name" value="CsgF"/>
    <property type="match status" value="1"/>
</dbReference>
<keyword evidence="6" id="KW-1185">Reference proteome</keyword>
<feature type="signal peptide" evidence="4">
    <location>
        <begin position="1"/>
        <end position="22"/>
    </location>
</feature>
<sequence length="139" mass="15300">MKKYYILFFTVFLFAFSASAQALIYRPTNPSFGGDTFNYNWLLSSAQVQDKTKDPSLAKSTTANKDASALEEFTTGLNRQLLSTLSRQLFSNQFGEDGIKEGTYQYGDFVVDVSPGSEGLVVKITDGKGGETAITVPYF</sequence>
<dbReference type="AlphaFoldDB" id="A0A4R5DM32"/>
<comment type="caution">
    <text evidence="5">The sequence shown here is derived from an EMBL/GenBank/DDBJ whole genome shotgun (WGS) entry which is preliminary data.</text>
</comment>
<name>A0A4R5DM32_9BACT</name>
<protein>
    <recommendedName>
        <fullName evidence="2">Curli production assembly/transport component CsgF</fullName>
    </recommendedName>
</protein>
<evidence type="ECO:0000256" key="2">
    <source>
        <dbReference type="ARBA" id="ARBA00014031"/>
    </source>
</evidence>
<accession>A0A4R5DM32</accession>
<organism evidence="5 6">
    <name type="scientific">Dyadobacter psychrotolerans</name>
    <dbReference type="NCBI Taxonomy" id="2541721"/>
    <lineage>
        <taxon>Bacteria</taxon>
        <taxon>Pseudomonadati</taxon>
        <taxon>Bacteroidota</taxon>
        <taxon>Cytophagia</taxon>
        <taxon>Cytophagales</taxon>
        <taxon>Spirosomataceae</taxon>
        <taxon>Dyadobacter</taxon>
    </lineage>
</organism>
<dbReference type="OrthoDB" id="1443407at2"/>
<dbReference type="Proteomes" id="UP000294850">
    <property type="component" value="Unassembled WGS sequence"/>
</dbReference>
<evidence type="ECO:0000313" key="6">
    <source>
        <dbReference type="Proteomes" id="UP000294850"/>
    </source>
</evidence>
<dbReference type="InterPro" id="IPR018893">
    <property type="entry name" value="T8SS_CsgF"/>
</dbReference>
<reference evidence="5 6" key="1">
    <citation type="submission" date="2019-03" db="EMBL/GenBank/DDBJ databases">
        <title>Dyadobacter AR-3-6 sp. nov., isolated from arctic soil.</title>
        <authorList>
            <person name="Chaudhary D.K."/>
        </authorList>
    </citation>
    <scope>NUCLEOTIDE SEQUENCE [LARGE SCALE GENOMIC DNA]</scope>
    <source>
        <strain evidence="5 6">AR-3-6</strain>
    </source>
</reference>
<evidence type="ECO:0000256" key="3">
    <source>
        <dbReference type="ARBA" id="ARBA00022729"/>
    </source>
</evidence>
<evidence type="ECO:0000256" key="4">
    <source>
        <dbReference type="SAM" id="SignalP"/>
    </source>
</evidence>
<comment type="function">
    <text evidence="1">May be involved in the biogenesis of curli organelles.</text>
</comment>
<evidence type="ECO:0000313" key="5">
    <source>
        <dbReference type="EMBL" id="TDE15322.1"/>
    </source>
</evidence>
<dbReference type="EMBL" id="SMFL01000004">
    <property type="protein sequence ID" value="TDE15322.1"/>
    <property type="molecule type" value="Genomic_DNA"/>
</dbReference>
<gene>
    <name evidence="5" type="ORF">E0F88_12440</name>
</gene>
<proteinExistence type="predicted"/>
<evidence type="ECO:0000256" key="1">
    <source>
        <dbReference type="ARBA" id="ARBA00003989"/>
    </source>
</evidence>
<dbReference type="RefSeq" id="WP_131958585.1">
    <property type="nucleotide sequence ID" value="NZ_SMFL01000004.1"/>
</dbReference>
<keyword evidence="3 4" id="KW-0732">Signal</keyword>